<gene>
    <name evidence="3" type="ORF">GDO81_012241</name>
</gene>
<organism evidence="3 4">
    <name type="scientific">Engystomops pustulosus</name>
    <name type="common">Tungara frog</name>
    <name type="synonym">Physalaemus pustulosus</name>
    <dbReference type="NCBI Taxonomy" id="76066"/>
    <lineage>
        <taxon>Eukaryota</taxon>
        <taxon>Metazoa</taxon>
        <taxon>Chordata</taxon>
        <taxon>Craniata</taxon>
        <taxon>Vertebrata</taxon>
        <taxon>Euteleostomi</taxon>
        <taxon>Amphibia</taxon>
        <taxon>Batrachia</taxon>
        <taxon>Anura</taxon>
        <taxon>Neobatrachia</taxon>
        <taxon>Hyloidea</taxon>
        <taxon>Leptodactylidae</taxon>
        <taxon>Leiuperinae</taxon>
        <taxon>Engystomops</taxon>
    </lineage>
</organism>
<sequence>MMSNLLPTIIETSNVDFRTPDAKKEQISEMNETWLPCSVCQERVNLCSLISHKQCHKAKKILGCKPEDETANLHILTVQKENMIAQIESSSEYKYREYQKINASYETLKGKMLSMAPYTSKIHAPFETTCHVYGIDGNSGLVKSIVVCCDKNTSWQSCMEDSFIVLDNYGHRENTCLVGIFDGYHGNMAALTAAAEFPILLLDSISALDPSYKLNQEEESFVRSFDSVYKDDYKKTEHIFSTEKTKRGKDPDIEGIHMAHAKAFWRMERLLQLGRKESSRSRWSGCSAVTCLIDGSTIPDPQRSEDKEKTRLGVLHVANIGDIKAVLCKNGKSYRLTRDHSAANNQERTRVLESGGSISSNESSGLIEGFSRISRGLGFHGDSKLKDSVIPAPYTISVPIYNTSQFVILASSGLWEVLRTREVVGMAQNLLSSFLLSSHDINPSDTRTEEDTRCTLNESSEHLCAIHAISDDTRKWYNMAAAYVCREVIKAAIEAGSQQNITVGLILLPGCDKGPGTDKSSSSS</sequence>
<evidence type="ECO:0000313" key="4">
    <source>
        <dbReference type="Proteomes" id="UP000824782"/>
    </source>
</evidence>
<dbReference type="EMBL" id="WNYA01000005">
    <property type="protein sequence ID" value="KAG8572995.1"/>
    <property type="molecule type" value="Genomic_DNA"/>
</dbReference>
<dbReference type="AlphaFoldDB" id="A0AAV7BKH6"/>
<reference evidence="3" key="1">
    <citation type="thesis" date="2020" institute="ProQuest LLC" country="789 East Eisenhower Parkway, Ann Arbor, MI, USA">
        <title>Comparative Genomics and Chromosome Evolution.</title>
        <authorList>
            <person name="Mudd A.B."/>
        </authorList>
    </citation>
    <scope>NUCLEOTIDE SEQUENCE</scope>
    <source>
        <strain evidence="3">237g6f4</strain>
        <tissue evidence="3">Blood</tissue>
    </source>
</reference>
<dbReference type="CDD" id="cd00143">
    <property type="entry name" value="PP2Cc"/>
    <property type="match status" value="1"/>
</dbReference>
<dbReference type="PROSITE" id="PS51746">
    <property type="entry name" value="PPM_2"/>
    <property type="match status" value="1"/>
</dbReference>
<keyword evidence="4" id="KW-1185">Reference proteome</keyword>
<dbReference type="SUPFAM" id="SSF81606">
    <property type="entry name" value="PP2C-like"/>
    <property type="match status" value="1"/>
</dbReference>
<dbReference type="Proteomes" id="UP000824782">
    <property type="component" value="Unassembled WGS sequence"/>
</dbReference>
<dbReference type="GO" id="GO:0004722">
    <property type="term" value="F:protein serine/threonine phosphatase activity"/>
    <property type="evidence" value="ECO:0007669"/>
    <property type="project" value="InterPro"/>
</dbReference>
<dbReference type="InterPro" id="IPR001932">
    <property type="entry name" value="PPM-type_phosphatase-like_dom"/>
</dbReference>
<dbReference type="InterPro" id="IPR015655">
    <property type="entry name" value="PP2C"/>
</dbReference>
<dbReference type="Gene3D" id="3.60.40.10">
    <property type="entry name" value="PPM-type phosphatase domain"/>
    <property type="match status" value="1"/>
</dbReference>
<dbReference type="Pfam" id="PF00481">
    <property type="entry name" value="PP2C"/>
    <property type="match status" value="1"/>
</dbReference>
<evidence type="ECO:0000256" key="1">
    <source>
        <dbReference type="ARBA" id="ARBA00006702"/>
    </source>
</evidence>
<protein>
    <recommendedName>
        <fullName evidence="2">PPM-type phosphatase domain-containing protein</fullName>
    </recommendedName>
</protein>
<dbReference type="SMART" id="SM00332">
    <property type="entry name" value="PP2Cc"/>
    <property type="match status" value="1"/>
</dbReference>
<dbReference type="PANTHER" id="PTHR13832:SF837">
    <property type="entry name" value="PROTEIN PHOSPHATASE 2C-LIKE DOMAIN-CONTAINING PROTEIN 1"/>
    <property type="match status" value="1"/>
</dbReference>
<dbReference type="InterPro" id="IPR036457">
    <property type="entry name" value="PPM-type-like_dom_sf"/>
</dbReference>
<dbReference type="EMBL" id="WNYA01000005">
    <property type="protein sequence ID" value="KAG8572994.1"/>
    <property type="molecule type" value="Genomic_DNA"/>
</dbReference>
<dbReference type="PANTHER" id="PTHR13832">
    <property type="entry name" value="PROTEIN PHOSPHATASE 2C"/>
    <property type="match status" value="1"/>
</dbReference>
<comment type="caution">
    <text evidence="3">The sequence shown here is derived from an EMBL/GenBank/DDBJ whole genome shotgun (WGS) entry which is preliminary data.</text>
</comment>
<evidence type="ECO:0000313" key="3">
    <source>
        <dbReference type="EMBL" id="KAG8572994.1"/>
    </source>
</evidence>
<feature type="domain" description="PPM-type phosphatase" evidence="2">
    <location>
        <begin position="144"/>
        <end position="508"/>
    </location>
</feature>
<name>A0AAV7BKH6_ENGPU</name>
<evidence type="ECO:0000259" key="2">
    <source>
        <dbReference type="PROSITE" id="PS51746"/>
    </source>
</evidence>
<accession>A0AAV7BKH6</accession>
<proteinExistence type="inferred from homology"/>
<comment type="similarity">
    <text evidence="1">Belongs to the PP2C family.</text>
</comment>